<keyword evidence="2" id="KW-1185">Reference proteome</keyword>
<reference evidence="1 2" key="1">
    <citation type="journal article" date="2018" name="Nat. Ecol. Evol.">
        <title>Pezizomycetes genomes reveal the molecular basis of ectomycorrhizal truffle lifestyle.</title>
        <authorList>
            <person name="Murat C."/>
            <person name="Payen T."/>
            <person name="Noel B."/>
            <person name="Kuo A."/>
            <person name="Morin E."/>
            <person name="Chen J."/>
            <person name="Kohler A."/>
            <person name="Krizsan K."/>
            <person name="Balestrini R."/>
            <person name="Da Silva C."/>
            <person name="Montanini B."/>
            <person name="Hainaut M."/>
            <person name="Levati E."/>
            <person name="Barry K.W."/>
            <person name="Belfiori B."/>
            <person name="Cichocki N."/>
            <person name="Clum A."/>
            <person name="Dockter R.B."/>
            <person name="Fauchery L."/>
            <person name="Guy J."/>
            <person name="Iotti M."/>
            <person name="Le Tacon F."/>
            <person name="Lindquist E.A."/>
            <person name="Lipzen A."/>
            <person name="Malagnac F."/>
            <person name="Mello A."/>
            <person name="Molinier V."/>
            <person name="Miyauchi S."/>
            <person name="Poulain J."/>
            <person name="Riccioni C."/>
            <person name="Rubini A."/>
            <person name="Sitrit Y."/>
            <person name="Splivallo R."/>
            <person name="Traeger S."/>
            <person name="Wang M."/>
            <person name="Zifcakova L."/>
            <person name="Wipf D."/>
            <person name="Zambonelli A."/>
            <person name="Paolocci F."/>
            <person name="Nowrousian M."/>
            <person name="Ottonello S."/>
            <person name="Baldrian P."/>
            <person name="Spatafora J.W."/>
            <person name="Henrissat B."/>
            <person name="Nagy L.G."/>
            <person name="Aury J.M."/>
            <person name="Wincker P."/>
            <person name="Grigoriev I.V."/>
            <person name="Bonfante P."/>
            <person name="Martin F.M."/>
        </authorList>
    </citation>
    <scope>NUCLEOTIDE SEQUENCE [LARGE SCALE GENOMIC DNA]</scope>
    <source>
        <strain evidence="1 2">120613-1</strain>
    </source>
</reference>
<dbReference type="AlphaFoldDB" id="A0A3N4JFN5"/>
<gene>
    <name evidence="1" type="ORF">L873DRAFT_1921235</name>
</gene>
<organism evidence="1 2">
    <name type="scientific">Choiromyces venosus 120613-1</name>
    <dbReference type="NCBI Taxonomy" id="1336337"/>
    <lineage>
        <taxon>Eukaryota</taxon>
        <taxon>Fungi</taxon>
        <taxon>Dikarya</taxon>
        <taxon>Ascomycota</taxon>
        <taxon>Pezizomycotina</taxon>
        <taxon>Pezizomycetes</taxon>
        <taxon>Pezizales</taxon>
        <taxon>Tuberaceae</taxon>
        <taxon>Choiromyces</taxon>
    </lineage>
</organism>
<proteinExistence type="predicted"/>
<name>A0A3N4JFN5_9PEZI</name>
<evidence type="ECO:0000313" key="2">
    <source>
        <dbReference type="Proteomes" id="UP000276215"/>
    </source>
</evidence>
<sequence>MTTDTTLDFLLKKCETTSDTDIHLLIKKIWKHFGLTIQKNYYLQHLYGVIPYTANDLLFKRFAVTTDTTNDLVFKSFTIQNICNYYYTTTDLLFTMCEPATDLLLKQCVVTSDTTTILIFNKCSVSIDSSPDLLFKKCQTTTDTTTDLIFKKC</sequence>
<dbReference type="Proteomes" id="UP000276215">
    <property type="component" value="Unassembled WGS sequence"/>
</dbReference>
<protein>
    <submittedName>
        <fullName evidence="1">Uncharacterized protein</fullName>
    </submittedName>
</protein>
<accession>A0A3N4JFN5</accession>
<evidence type="ECO:0000313" key="1">
    <source>
        <dbReference type="EMBL" id="RPA97076.1"/>
    </source>
</evidence>
<dbReference type="EMBL" id="ML120408">
    <property type="protein sequence ID" value="RPA97076.1"/>
    <property type="molecule type" value="Genomic_DNA"/>
</dbReference>